<dbReference type="eggNOG" id="KOG3770">
    <property type="taxonomic scope" value="Eukaryota"/>
</dbReference>
<protein>
    <submittedName>
        <fullName evidence="4">Ser thr protein phosphatase family protein, putative</fullName>
        <ecNumber evidence="4">3.1.4.12</ecNumber>
        <ecNumber evidence="4">3.6.1.11</ecNumber>
    </submittedName>
</protein>
<organism evidence="4 5">
    <name type="scientific">Ichthyophthirius multifiliis</name>
    <name type="common">White spot disease agent</name>
    <name type="synonym">Ich</name>
    <dbReference type="NCBI Taxonomy" id="5932"/>
    <lineage>
        <taxon>Eukaryota</taxon>
        <taxon>Sar</taxon>
        <taxon>Alveolata</taxon>
        <taxon>Ciliophora</taxon>
        <taxon>Intramacronucleata</taxon>
        <taxon>Oligohymenophorea</taxon>
        <taxon>Hymenostomatida</taxon>
        <taxon>Ophryoglenina</taxon>
        <taxon>Ichthyophthirius</taxon>
    </lineage>
</organism>
<dbReference type="InParanoid" id="G0R3B6"/>
<keyword evidence="5" id="KW-1185">Reference proteome</keyword>
<accession>G0R3B6</accession>
<dbReference type="OrthoDB" id="282973at2759"/>
<dbReference type="InterPro" id="IPR045473">
    <property type="entry name" value="ASM_C"/>
</dbReference>
<reference evidence="4 5" key="1">
    <citation type="submission" date="2011-07" db="EMBL/GenBank/DDBJ databases">
        <authorList>
            <person name="Coyne R."/>
            <person name="Brami D."/>
            <person name="Johnson J."/>
            <person name="Hostetler J."/>
            <person name="Hannick L."/>
            <person name="Clark T."/>
            <person name="Cassidy-Hanley D."/>
            <person name="Inman J."/>
        </authorList>
    </citation>
    <scope>NUCLEOTIDE SEQUENCE [LARGE SCALE GENOMIC DNA]</scope>
    <source>
        <strain evidence="4 5">G5</strain>
    </source>
</reference>
<dbReference type="EMBL" id="GL984297">
    <property type="protein sequence ID" value="EGR28035.1"/>
    <property type="molecule type" value="Genomic_DNA"/>
</dbReference>
<dbReference type="RefSeq" id="XP_004027380.1">
    <property type="nucleotide sequence ID" value="XM_004027331.1"/>
</dbReference>
<evidence type="ECO:0000256" key="2">
    <source>
        <dbReference type="ARBA" id="ARBA00023180"/>
    </source>
</evidence>
<evidence type="ECO:0000256" key="1">
    <source>
        <dbReference type="ARBA" id="ARBA00022801"/>
    </source>
</evidence>
<dbReference type="EC" id="3.6.1.11" evidence="4"/>
<evidence type="ECO:0000313" key="5">
    <source>
        <dbReference type="Proteomes" id="UP000008983"/>
    </source>
</evidence>
<dbReference type="OMA" id="DCDLPFR"/>
<keyword evidence="2" id="KW-0325">Glycoprotein</keyword>
<dbReference type="Proteomes" id="UP000008983">
    <property type="component" value="Unassembled WGS sequence"/>
</dbReference>
<dbReference type="GO" id="GO:0004767">
    <property type="term" value="F:sphingomyelin phosphodiesterase activity"/>
    <property type="evidence" value="ECO:0007669"/>
    <property type="project" value="UniProtKB-EC"/>
</dbReference>
<dbReference type="EC" id="3.1.4.12" evidence="4"/>
<dbReference type="GeneID" id="14904106"/>
<dbReference type="InterPro" id="IPR029052">
    <property type="entry name" value="Metallo-depent_PP-like"/>
</dbReference>
<feature type="domain" description="Sphingomyelin phosphodiesterase C-terminal" evidence="3">
    <location>
        <begin position="341"/>
        <end position="442"/>
    </location>
</feature>
<dbReference type="STRING" id="857967.G0R3B6"/>
<sequence length="503" mass="58988">MEHLLILISEENPKFPSNLKFDTCQKCLSIFSIFNKSTLEKIKYRLRIFAEKLCDIFLDLDVCYGIIACKDPRQKVDFNKWKAEILKDKPLNYTNKEQSKNNKQHILQLSDIHLDLEYTENSLADCSEYFCCRPESGSYPLDDKKKAKYWGTLAKCDIPLRTVEALLEDTKKKANIKAIIWTGDNISHDVWHQNKTNQTLPQNEITNLIKTYTRELLFILFLEIMNFTHVDNMIQIQKMIQLNGQNKKVQKCGNNGQMKKLTIRYIIMVTILNLIKAQIYDVIIIGHIPPGDNTCSSLWAMRYQVLIDRFENTIKGQFFGHTHNDHIETVISSSGEKRAVGSIFIAPSATTYSYQNPSYRIFEFEGQTLINYYQYRLDLEKANQRTDIMPAWDLAYNFKNEYGLIEVNNQSIYELAFEKLVNDEAIIYKYISHYYTGNTSLIPEKINESVRKGFQCMAQNVVFNDRFYCFGLYSIQYPMELLYQFLQALQGKWFIWNDNKQLL</sequence>
<keyword evidence="1 4" id="KW-0378">Hydrolase</keyword>
<proteinExistence type="predicted"/>
<evidence type="ECO:0000259" key="3">
    <source>
        <dbReference type="Pfam" id="PF19272"/>
    </source>
</evidence>
<dbReference type="PANTHER" id="PTHR10340">
    <property type="entry name" value="SPHINGOMYELIN PHOSPHODIESTERASE"/>
    <property type="match status" value="1"/>
</dbReference>
<dbReference type="GO" id="GO:0004309">
    <property type="term" value="F:exopolyphosphatase activity"/>
    <property type="evidence" value="ECO:0007669"/>
    <property type="project" value="UniProtKB-EC"/>
</dbReference>
<dbReference type="PANTHER" id="PTHR10340:SF57">
    <property type="entry name" value="METALLOPHOS DOMAIN-CONTAINING PROTEIN"/>
    <property type="match status" value="1"/>
</dbReference>
<dbReference type="AlphaFoldDB" id="G0R3B6"/>
<dbReference type="Pfam" id="PF19272">
    <property type="entry name" value="ASMase_C"/>
    <property type="match status" value="1"/>
</dbReference>
<name>G0R3B6_ICHMU</name>
<gene>
    <name evidence="4" type="ORF">IMG5_184370</name>
</gene>
<dbReference type="SUPFAM" id="SSF56300">
    <property type="entry name" value="Metallo-dependent phosphatases"/>
    <property type="match status" value="1"/>
</dbReference>
<evidence type="ECO:0000313" key="4">
    <source>
        <dbReference type="EMBL" id="EGR28035.1"/>
    </source>
</evidence>